<dbReference type="PANTHER" id="PTHR33099:SF14">
    <property type="entry name" value="PROLYL 4-HYDROXYLASE ALPHA SUBUNIT FE(2+) 2OG DIOXYGENASE DOMAIN-CONTAINING PROTEIN"/>
    <property type="match status" value="1"/>
</dbReference>
<dbReference type="Gene3D" id="2.60.120.620">
    <property type="entry name" value="q2cbj1_9rhob like domain"/>
    <property type="match status" value="1"/>
</dbReference>
<sequence>MCSTTSSRRGQVLELRSPTIIIIPHNDPATFGRNGEDVLDESYRKAGKVDAANFAFTFDLPGTGLLHALTEKFLDGQVDAVVRAERYKLNVYAQDAFFKPHKDTPRGGDMFGSLVLFFPTDHTGGVFVLRDKDKEWKFDSAKAIKEHTDGPCVAVTLTYNLYRTQASAIPLSLSPALTAFQGALGTVLNDPNFLP</sequence>
<evidence type="ECO:0000313" key="2">
    <source>
        <dbReference type="Proteomes" id="UP000292702"/>
    </source>
</evidence>
<keyword evidence="2" id="KW-1185">Reference proteome</keyword>
<gene>
    <name evidence="1" type="ORF">EIP91_008668</name>
</gene>
<dbReference type="AlphaFoldDB" id="A0A4R0RAR0"/>
<reference evidence="1 2" key="1">
    <citation type="submission" date="2018-11" db="EMBL/GenBank/DDBJ databases">
        <title>Genome assembly of Steccherinum ochraceum LE-BIN_3174, the white-rot fungus of the Steccherinaceae family (The Residual Polyporoid clade, Polyporales, Basidiomycota).</title>
        <authorList>
            <person name="Fedorova T.V."/>
            <person name="Glazunova O.A."/>
            <person name="Landesman E.O."/>
            <person name="Moiseenko K.V."/>
            <person name="Psurtseva N.V."/>
            <person name="Savinova O.S."/>
            <person name="Shakhova N.V."/>
            <person name="Tyazhelova T.V."/>
            <person name="Vasina D.V."/>
        </authorList>
    </citation>
    <scope>NUCLEOTIDE SEQUENCE [LARGE SCALE GENOMIC DNA]</scope>
    <source>
        <strain evidence="1 2">LE-BIN_3174</strain>
    </source>
</reference>
<evidence type="ECO:0008006" key="3">
    <source>
        <dbReference type="Google" id="ProtNLM"/>
    </source>
</evidence>
<accession>A0A4R0RAR0</accession>
<proteinExistence type="predicted"/>
<dbReference type="PANTHER" id="PTHR33099">
    <property type="entry name" value="FE2OG DIOXYGENASE DOMAIN-CONTAINING PROTEIN"/>
    <property type="match status" value="1"/>
</dbReference>
<comment type="caution">
    <text evidence="1">The sequence shown here is derived from an EMBL/GenBank/DDBJ whole genome shotgun (WGS) entry which is preliminary data.</text>
</comment>
<dbReference type="OrthoDB" id="27483at2759"/>
<name>A0A4R0RAR0_9APHY</name>
<protein>
    <recommendedName>
        <fullName evidence="3">Prolyl 4-hydroxylase alpha subunit Fe(2+) 2OG dioxygenase domain-containing protein</fullName>
    </recommendedName>
</protein>
<organism evidence="1 2">
    <name type="scientific">Steccherinum ochraceum</name>
    <dbReference type="NCBI Taxonomy" id="92696"/>
    <lineage>
        <taxon>Eukaryota</taxon>
        <taxon>Fungi</taxon>
        <taxon>Dikarya</taxon>
        <taxon>Basidiomycota</taxon>
        <taxon>Agaricomycotina</taxon>
        <taxon>Agaricomycetes</taxon>
        <taxon>Polyporales</taxon>
        <taxon>Steccherinaceae</taxon>
        <taxon>Steccherinum</taxon>
    </lineage>
</organism>
<feature type="non-terminal residue" evidence="1">
    <location>
        <position position="195"/>
    </location>
</feature>
<evidence type="ECO:0000313" key="1">
    <source>
        <dbReference type="EMBL" id="TCD61299.1"/>
    </source>
</evidence>
<dbReference type="EMBL" id="RWJN01000482">
    <property type="protein sequence ID" value="TCD61299.1"/>
    <property type="molecule type" value="Genomic_DNA"/>
</dbReference>
<dbReference type="Proteomes" id="UP000292702">
    <property type="component" value="Unassembled WGS sequence"/>
</dbReference>
<dbReference type="STRING" id="92696.A0A4R0RAR0"/>